<evidence type="ECO:0000256" key="1">
    <source>
        <dbReference type="SAM" id="MobiDB-lite"/>
    </source>
</evidence>
<feature type="compositionally biased region" description="Polar residues" evidence="1">
    <location>
        <begin position="67"/>
        <end position="85"/>
    </location>
</feature>
<keyword evidence="3" id="KW-1185">Reference proteome</keyword>
<proteinExistence type="predicted"/>
<feature type="region of interest" description="Disordered" evidence="1">
    <location>
        <begin position="32"/>
        <end position="117"/>
    </location>
</feature>
<evidence type="ECO:0000313" key="3">
    <source>
        <dbReference type="Proteomes" id="UP001295444"/>
    </source>
</evidence>
<dbReference type="Proteomes" id="UP001295444">
    <property type="component" value="Chromosome 02"/>
</dbReference>
<name>A0AAD1RCM5_PELCU</name>
<dbReference type="AlphaFoldDB" id="A0AAD1RCM5"/>
<evidence type="ECO:0000313" key="2">
    <source>
        <dbReference type="EMBL" id="CAH2248558.1"/>
    </source>
</evidence>
<reference evidence="2" key="1">
    <citation type="submission" date="2022-03" db="EMBL/GenBank/DDBJ databases">
        <authorList>
            <person name="Alioto T."/>
            <person name="Alioto T."/>
            <person name="Gomez Garrido J."/>
        </authorList>
    </citation>
    <scope>NUCLEOTIDE SEQUENCE</scope>
</reference>
<accession>A0AAD1RCM5</accession>
<dbReference type="EMBL" id="OW240913">
    <property type="protein sequence ID" value="CAH2248558.1"/>
    <property type="molecule type" value="Genomic_DNA"/>
</dbReference>
<feature type="compositionally biased region" description="Low complexity" evidence="1">
    <location>
        <begin position="42"/>
        <end position="53"/>
    </location>
</feature>
<sequence>MANGSTAHPEQQTTSNWAAALQAKFDAACQRFWERIGEKNQSPAPTSATTAPHPTAPPQAQPRHPNMSVTPQDAQHCSSAETSPTTRPPILVAPIHSSKQATKRRTPGGNAEATKGH</sequence>
<gene>
    <name evidence="2" type="ORF">PECUL_23A018746</name>
</gene>
<protein>
    <submittedName>
        <fullName evidence="2">Uncharacterized protein</fullName>
    </submittedName>
</protein>
<organism evidence="2 3">
    <name type="scientific">Pelobates cultripes</name>
    <name type="common">Western spadefoot toad</name>
    <dbReference type="NCBI Taxonomy" id="61616"/>
    <lineage>
        <taxon>Eukaryota</taxon>
        <taxon>Metazoa</taxon>
        <taxon>Chordata</taxon>
        <taxon>Craniata</taxon>
        <taxon>Vertebrata</taxon>
        <taxon>Euteleostomi</taxon>
        <taxon>Amphibia</taxon>
        <taxon>Batrachia</taxon>
        <taxon>Anura</taxon>
        <taxon>Pelobatoidea</taxon>
        <taxon>Pelobatidae</taxon>
        <taxon>Pelobates</taxon>
    </lineage>
</organism>